<dbReference type="AlphaFoldDB" id="A0AAV2FIF8"/>
<feature type="compositionally biased region" description="Acidic residues" evidence="1">
    <location>
        <begin position="86"/>
        <end position="114"/>
    </location>
</feature>
<evidence type="ECO:0000313" key="2">
    <source>
        <dbReference type="EMBL" id="CAL1397493.1"/>
    </source>
</evidence>
<dbReference type="Proteomes" id="UP001497516">
    <property type="component" value="Chromosome 6"/>
</dbReference>
<dbReference type="EMBL" id="OZ034819">
    <property type="protein sequence ID" value="CAL1397493.1"/>
    <property type="molecule type" value="Genomic_DNA"/>
</dbReference>
<feature type="region of interest" description="Disordered" evidence="1">
    <location>
        <begin position="66"/>
        <end position="141"/>
    </location>
</feature>
<sequence length="141" mass="15554">MADSYEDQGGENDPNHVGSENASFGNVAREDEATSVARDVFHIYDSDDAETSDDEYHEARANLRAYGEMRKRKVKARLDGHGEDVEKLDEYEEDEDHEEGIGDDPEEDDPEEPDQSAVNDGAPEQAVEDDGVVEDNGAPPV</sequence>
<feature type="compositionally biased region" description="Basic and acidic residues" evidence="1">
    <location>
        <begin position="76"/>
        <end position="85"/>
    </location>
</feature>
<keyword evidence="3" id="KW-1185">Reference proteome</keyword>
<reference evidence="2 3" key="1">
    <citation type="submission" date="2024-04" db="EMBL/GenBank/DDBJ databases">
        <authorList>
            <person name="Fracassetti M."/>
        </authorList>
    </citation>
    <scope>NUCLEOTIDE SEQUENCE [LARGE SCALE GENOMIC DNA]</scope>
</reference>
<name>A0AAV2FIF8_9ROSI</name>
<evidence type="ECO:0000256" key="1">
    <source>
        <dbReference type="SAM" id="MobiDB-lite"/>
    </source>
</evidence>
<feature type="compositionally biased region" description="Acidic residues" evidence="1">
    <location>
        <begin position="1"/>
        <end position="10"/>
    </location>
</feature>
<accession>A0AAV2FIF8</accession>
<evidence type="ECO:0000313" key="3">
    <source>
        <dbReference type="Proteomes" id="UP001497516"/>
    </source>
</evidence>
<protein>
    <submittedName>
        <fullName evidence="2">Uncharacterized protein</fullName>
    </submittedName>
</protein>
<gene>
    <name evidence="2" type="ORF">LTRI10_LOCUS37790</name>
</gene>
<feature type="region of interest" description="Disordered" evidence="1">
    <location>
        <begin position="1"/>
        <end position="31"/>
    </location>
</feature>
<organism evidence="2 3">
    <name type="scientific">Linum trigynum</name>
    <dbReference type="NCBI Taxonomy" id="586398"/>
    <lineage>
        <taxon>Eukaryota</taxon>
        <taxon>Viridiplantae</taxon>
        <taxon>Streptophyta</taxon>
        <taxon>Embryophyta</taxon>
        <taxon>Tracheophyta</taxon>
        <taxon>Spermatophyta</taxon>
        <taxon>Magnoliopsida</taxon>
        <taxon>eudicotyledons</taxon>
        <taxon>Gunneridae</taxon>
        <taxon>Pentapetalae</taxon>
        <taxon>rosids</taxon>
        <taxon>fabids</taxon>
        <taxon>Malpighiales</taxon>
        <taxon>Linaceae</taxon>
        <taxon>Linum</taxon>
    </lineage>
</organism>
<proteinExistence type="predicted"/>